<dbReference type="PANTHER" id="PTHR11017:SF448">
    <property type="entry name" value="TIR DOMAIN, P-LOOP CONTAINING NUCLEOSIDE TRIPHOSPHATE HYDROLASE"/>
    <property type="match status" value="1"/>
</dbReference>
<dbReference type="SUPFAM" id="SSF52540">
    <property type="entry name" value="P-loop containing nucleoside triphosphate hydrolases"/>
    <property type="match status" value="1"/>
</dbReference>
<name>A0ABQ5EJ16_9ASTR</name>
<dbReference type="InterPro" id="IPR002182">
    <property type="entry name" value="NB-ARC"/>
</dbReference>
<evidence type="ECO:0000313" key="6">
    <source>
        <dbReference type="Proteomes" id="UP001151760"/>
    </source>
</evidence>
<feature type="domain" description="HMA" evidence="4">
    <location>
        <begin position="1060"/>
        <end position="1130"/>
    </location>
</feature>
<gene>
    <name evidence="5" type="ORF">Tco_0977036</name>
</gene>
<protein>
    <submittedName>
        <fullName evidence="5">TMV resistance protein N-like protein</fullName>
    </submittedName>
</protein>
<dbReference type="Gene3D" id="3.30.70.100">
    <property type="match status" value="1"/>
</dbReference>
<dbReference type="InterPro" id="IPR044974">
    <property type="entry name" value="Disease_R_plants"/>
</dbReference>
<dbReference type="Gene3D" id="1.10.8.430">
    <property type="entry name" value="Helical domain of apoptotic protease-activating factors"/>
    <property type="match status" value="1"/>
</dbReference>
<dbReference type="PANTHER" id="PTHR11017">
    <property type="entry name" value="LEUCINE-RICH REPEAT-CONTAINING PROTEIN"/>
    <property type="match status" value="1"/>
</dbReference>
<evidence type="ECO:0000256" key="3">
    <source>
        <dbReference type="ARBA" id="ARBA00022737"/>
    </source>
</evidence>
<dbReference type="PRINTS" id="PR00364">
    <property type="entry name" value="DISEASERSIST"/>
</dbReference>
<proteinExistence type="predicted"/>
<dbReference type="Pfam" id="PF23282">
    <property type="entry name" value="WHD_ROQ1"/>
    <property type="match status" value="1"/>
</dbReference>
<keyword evidence="3" id="KW-0677">Repeat</keyword>
<comment type="subcellular location">
    <subcellularLocation>
        <location evidence="1">Membrane</location>
        <topology evidence="1">Peripheral membrane protein</topology>
    </subcellularLocation>
</comment>
<reference evidence="5" key="2">
    <citation type="submission" date="2022-01" db="EMBL/GenBank/DDBJ databases">
        <authorList>
            <person name="Yamashiro T."/>
            <person name="Shiraishi A."/>
            <person name="Satake H."/>
            <person name="Nakayama K."/>
        </authorList>
    </citation>
    <scope>NUCLEOTIDE SEQUENCE</scope>
</reference>
<evidence type="ECO:0000313" key="5">
    <source>
        <dbReference type="EMBL" id="GJT50879.1"/>
    </source>
</evidence>
<organism evidence="5 6">
    <name type="scientific">Tanacetum coccineum</name>
    <dbReference type="NCBI Taxonomy" id="301880"/>
    <lineage>
        <taxon>Eukaryota</taxon>
        <taxon>Viridiplantae</taxon>
        <taxon>Streptophyta</taxon>
        <taxon>Embryophyta</taxon>
        <taxon>Tracheophyta</taxon>
        <taxon>Spermatophyta</taxon>
        <taxon>Magnoliopsida</taxon>
        <taxon>eudicotyledons</taxon>
        <taxon>Gunneridae</taxon>
        <taxon>Pentapetalae</taxon>
        <taxon>asterids</taxon>
        <taxon>campanulids</taxon>
        <taxon>Asterales</taxon>
        <taxon>Asteraceae</taxon>
        <taxon>Asteroideae</taxon>
        <taxon>Anthemideae</taxon>
        <taxon>Anthemidinae</taxon>
        <taxon>Tanacetum</taxon>
    </lineage>
</organism>
<evidence type="ECO:0000256" key="2">
    <source>
        <dbReference type="ARBA" id="ARBA00022614"/>
    </source>
</evidence>
<dbReference type="Gene3D" id="3.80.10.10">
    <property type="entry name" value="Ribonuclease Inhibitor"/>
    <property type="match status" value="2"/>
</dbReference>
<comment type="caution">
    <text evidence="5">The sequence shown here is derived from an EMBL/GenBank/DDBJ whole genome shotgun (WGS) entry which is preliminary data.</text>
</comment>
<dbReference type="Proteomes" id="UP001151760">
    <property type="component" value="Unassembled WGS sequence"/>
</dbReference>
<dbReference type="Pfam" id="PF00931">
    <property type="entry name" value="NB-ARC"/>
    <property type="match status" value="1"/>
</dbReference>
<dbReference type="PROSITE" id="PS50846">
    <property type="entry name" value="HMA_2"/>
    <property type="match status" value="1"/>
</dbReference>
<dbReference type="EMBL" id="BQNB010016358">
    <property type="protein sequence ID" value="GJT50879.1"/>
    <property type="molecule type" value="Genomic_DNA"/>
</dbReference>
<dbReference type="InterPro" id="IPR027417">
    <property type="entry name" value="P-loop_NTPase"/>
</dbReference>
<keyword evidence="6" id="KW-1185">Reference proteome</keyword>
<sequence>MRMKRSEVGFSQEIVNIITTKLNLTQVYRQPNLVGMDTRDKEINSWLEQSDDEILAIWGIDGGGKTTLARHIVYSNWQKFESVSMLEDIGCTSIDALRQLQEKLSRDIIEGKEKTIPSVCQGTYTIQNALKKRKAIIVLDNIVTKEQLDLLLGSRSETETDETKVKSKIIITTTEKNASKWFRSTSWRCKEHEIALLDKGDSLKLLKHHAFEPNVSMEGYNELVERALVYCQGYPLALKVWGSFLYCDSSHSSESRKQFWESMMTSLERQVPDSIQSVLIASYNSLQLHSVKELFLHIACFFNGKDKDYVQKILEPEYYAKSGIVTLTNRCLLSVSSNNELRMHPIIQEMGRTIILAESPRLPGERSRVWRDKESYEVLSKGNGSTKVEGLALDMEILRQQSDKGRRKLPDDSVKTDSIGKMNNLKLLQLNQLELTGSYGNILNDLRWLCWRGSHLKTIPQKLHMKNLVGIDMSRSKLKVLPLLKILNLTDSNDLVEIQNISRFPNLENLILVHCRKLVHVSDSLGDLNDLTLLDITGCKNLCMRKQPKSHERIKVSLFGGQKTKQSHFHLPNSLKQLLLKDCNLKDTHYIPLTLENQSQLEYLNLAVNPFELLPSYTHLNNLRVLDLSGCRELKRLLCLPSKLAELYIFYCYSLESVTFKSHKYTLQEFRYVGCVNLSEVEDFFKFVPVAMLTEADLGHMNWLRAYQDLEVCMVGDEDLTQGRSLCLQMLYEFNIMSISLPDIEKPNIIPEYEYTSDDPLLSFEVPERSSNRTLKGLNITFKYTIQGDEWVWFAKIRTNKGVDLIYNPKAFGKPAADKVGIWLSYWPIGESLQDGDEVDVAIVVTKGNLVIQGCGASLVYTDEEDETESFEDSNESMVDANESFEDSNESMVDANESFEDNDESFEEKNAHADILGGDILGADISGFKLSNGTYYLCRSDYSQLMEVGRLNPNWFRNLVRVTIDYTEIGGWRKTGRPDKPIQSFTELKNGRCTIYGSQLNEFYTIEELTKSSFVDKAVEFTSEFTDKTIKDISESMESTSSSLTEFTKDSGPLVRKSALKKIVLKVELSGDKEKRKMLKAASSIAGIESLAVDMKDEILTVIGYVDPVTIVSTLRKFHTEIISVGPANEPEDKRKLLSVDKNISKVSADLKLSEKNISDVPTDLNNTLLQGVNFSRIVADH</sequence>
<dbReference type="InterPro" id="IPR058192">
    <property type="entry name" value="WHD_ROQ1-like"/>
</dbReference>
<dbReference type="SUPFAM" id="SSF52058">
    <property type="entry name" value="L domain-like"/>
    <property type="match status" value="1"/>
</dbReference>
<reference evidence="5" key="1">
    <citation type="journal article" date="2022" name="Int. J. Mol. Sci.">
        <title>Draft Genome of Tanacetum Coccineum: Genomic Comparison of Closely Related Tanacetum-Family Plants.</title>
        <authorList>
            <person name="Yamashiro T."/>
            <person name="Shiraishi A."/>
            <person name="Nakayama K."/>
            <person name="Satake H."/>
        </authorList>
    </citation>
    <scope>NUCLEOTIDE SEQUENCE</scope>
</reference>
<dbReference type="InterPro" id="IPR042197">
    <property type="entry name" value="Apaf_helical"/>
</dbReference>
<dbReference type="Gene3D" id="3.40.50.300">
    <property type="entry name" value="P-loop containing nucleotide triphosphate hydrolases"/>
    <property type="match status" value="1"/>
</dbReference>
<evidence type="ECO:0000259" key="4">
    <source>
        <dbReference type="PROSITE" id="PS50846"/>
    </source>
</evidence>
<dbReference type="InterPro" id="IPR006121">
    <property type="entry name" value="HMA_dom"/>
</dbReference>
<dbReference type="InterPro" id="IPR032675">
    <property type="entry name" value="LRR_dom_sf"/>
</dbReference>
<keyword evidence="2" id="KW-0433">Leucine-rich repeat</keyword>
<evidence type="ECO:0000256" key="1">
    <source>
        <dbReference type="ARBA" id="ARBA00004170"/>
    </source>
</evidence>
<accession>A0ABQ5EJ16</accession>